<dbReference type="Proteomes" id="UP000016856">
    <property type="component" value="Unassembled WGS sequence"/>
</dbReference>
<gene>
    <name evidence="2" type="ORF">O163_08200</name>
</gene>
<name>U5CQ79_CALSX</name>
<evidence type="ECO:0000313" key="2">
    <source>
        <dbReference type="EMBL" id="ERM91919.1"/>
    </source>
</evidence>
<dbReference type="RefSeq" id="WP_022588064.1">
    <property type="nucleotide sequence ID" value="NZ_AXDC01000020.1"/>
</dbReference>
<evidence type="ECO:0000313" key="3">
    <source>
        <dbReference type="Proteomes" id="UP000016856"/>
    </source>
</evidence>
<sequence>MPSIDEYTEMLENLKQTLKGEDRMAKKKNIQEEVVNAEKAVEEEKEKTMIVLPAEELEKMLEKIEYRLYKGLAKKMNKIVQELKQAQNKD</sequence>
<proteinExistence type="predicted"/>
<comment type="caution">
    <text evidence="2">The sequence shown here is derived from an EMBL/GenBank/DDBJ whole genome shotgun (WGS) entry which is preliminary data.</text>
</comment>
<feature type="coiled-coil region" evidence="1">
    <location>
        <begin position="4"/>
        <end position="89"/>
    </location>
</feature>
<dbReference type="AlphaFoldDB" id="U5CQ79"/>
<dbReference type="PATRIC" id="fig|1388761.3.peg.1650"/>
<evidence type="ECO:0000256" key="1">
    <source>
        <dbReference type="SAM" id="Coils"/>
    </source>
</evidence>
<accession>U5CQ79</accession>
<keyword evidence="1" id="KW-0175">Coiled coil</keyword>
<protein>
    <submittedName>
        <fullName evidence="2">Uncharacterized protein</fullName>
    </submittedName>
</protein>
<organism evidence="2 3">
    <name type="scientific">Caldanaerobacter subterraneus subsp. yonseiensis KB-1</name>
    <dbReference type="NCBI Taxonomy" id="1388761"/>
    <lineage>
        <taxon>Bacteria</taxon>
        <taxon>Bacillati</taxon>
        <taxon>Bacillota</taxon>
        <taxon>Clostridia</taxon>
        <taxon>Thermoanaerobacterales</taxon>
        <taxon>Thermoanaerobacteraceae</taxon>
        <taxon>Caldanaerobacter</taxon>
    </lineage>
</organism>
<reference evidence="2 3" key="1">
    <citation type="journal article" date="2013" name="Genome Announc.">
        <title>Draft Genome Sequence of an Anaerobic and Extremophilic Bacterium, Caldanaerobacter yonseiensis, Isolated from a Geothermal Hot Stream.</title>
        <authorList>
            <person name="Lee S.J."/>
            <person name="Lee Y.J."/>
            <person name="Park G.S."/>
            <person name="Kim B.C."/>
            <person name="Lee S.J."/>
            <person name="Shin J.H."/>
            <person name="Lee D.W."/>
        </authorList>
    </citation>
    <scope>NUCLEOTIDE SEQUENCE [LARGE SCALE GENOMIC DNA]</scope>
    <source>
        <strain evidence="2 3">KB-1</strain>
    </source>
</reference>
<dbReference type="EMBL" id="AXDC01000020">
    <property type="protein sequence ID" value="ERM91919.1"/>
    <property type="molecule type" value="Genomic_DNA"/>
</dbReference>